<comment type="similarity">
    <text evidence="1">Belongs to the AKAP110 family.</text>
</comment>
<feature type="region of interest" description="Disordered" evidence="3">
    <location>
        <begin position="1370"/>
        <end position="1517"/>
    </location>
</feature>
<evidence type="ECO:0000259" key="4">
    <source>
        <dbReference type="Pfam" id="PF05716"/>
    </source>
</evidence>
<dbReference type="PANTHER" id="PTHR10226">
    <property type="entry name" value="A KINASE ANCHOR PROTEIN"/>
    <property type="match status" value="1"/>
</dbReference>
<feature type="compositionally biased region" description="Polar residues" evidence="3">
    <location>
        <begin position="1374"/>
        <end position="1384"/>
    </location>
</feature>
<dbReference type="InterPro" id="IPR008382">
    <property type="entry name" value="SPHK1-interactor_AKAP_110"/>
</dbReference>
<feature type="compositionally biased region" description="Basic and acidic residues" evidence="3">
    <location>
        <begin position="352"/>
        <end position="366"/>
    </location>
</feature>
<organism evidence="5 6">
    <name type="scientific">Grallaria varia</name>
    <name type="common">variegated antpitta</name>
    <dbReference type="NCBI Taxonomy" id="117165"/>
    <lineage>
        <taxon>Eukaryota</taxon>
        <taxon>Metazoa</taxon>
        <taxon>Chordata</taxon>
        <taxon>Craniata</taxon>
        <taxon>Vertebrata</taxon>
        <taxon>Euteleostomi</taxon>
        <taxon>Archelosauria</taxon>
        <taxon>Archosauria</taxon>
        <taxon>Dinosauria</taxon>
        <taxon>Saurischia</taxon>
        <taxon>Theropoda</taxon>
        <taxon>Coelurosauria</taxon>
        <taxon>Aves</taxon>
        <taxon>Neognathae</taxon>
        <taxon>Neoaves</taxon>
        <taxon>Telluraves</taxon>
        <taxon>Australaves</taxon>
        <taxon>Passeriformes</taxon>
        <taxon>Formicariidae</taxon>
        <taxon>Grallaria</taxon>
    </lineage>
</organism>
<dbReference type="GO" id="GO:0005739">
    <property type="term" value="C:mitochondrion"/>
    <property type="evidence" value="ECO:0007669"/>
    <property type="project" value="TreeGrafter"/>
</dbReference>
<keyword evidence="6" id="KW-1185">Reference proteome</keyword>
<dbReference type="GO" id="GO:0051018">
    <property type="term" value="F:protein kinase A binding"/>
    <property type="evidence" value="ECO:0007669"/>
    <property type="project" value="TreeGrafter"/>
</dbReference>
<evidence type="ECO:0000256" key="1">
    <source>
        <dbReference type="ARBA" id="ARBA00005764"/>
    </source>
</evidence>
<dbReference type="Proteomes" id="UP000591535">
    <property type="component" value="Unassembled WGS sequence"/>
</dbReference>
<comment type="caution">
    <text evidence="5">The sequence shown here is derived from an EMBL/GenBank/DDBJ whole genome shotgun (WGS) entry which is preliminary data.</text>
</comment>
<sequence>SNFESPLMHEVPERQGSNTDSSASSLGSSVTACKKILCSNSLLESTDYWLQNQRTPCQIGFLEDKSESNCASVCFVNIDANRDDCSDEQVKQKLISVSPNLPKLISSMNVQPPKENEIVLLSGLASGNLQADYEVPQCPWLADVCLVQCARGDRRNSTSCIIFEINKFLIGLELVQERQLQTETRVLKPEDDTNCSVSSIEEDFLTASEHLEDDNDADEYKAGHEKLNVSEASSDVKKSKGKGFENIHYRKARLPFIPEGNCINQDEGATQASEAVNAVAEDGLLQTEDKSDQEILWQKELAEKATSSFSTTNLMSEVENSCSALVLEDVSVTKMAQEELEPPCDPTTKPNSKTDGEDCAGTRKTDPPSPKEQASTGQYATNLAESVLQDAFIRLSQSRPSFSEEAAVSISVGSSCQSEDGAASRSWNELPKIVIVQSPDSSENIPEWPGSAFPNLCHWAESESSAEVSDYFEEEHSNGHDQSALEVALACAATVIGTISSPQAAEKFRLDQEITESRSRAVVSEDVHTAPSQLPGDSADTEYSFPSALCGMTQVASAVAICGLGETKEEKYPATSSGLLSAAQASAAITLHCSIAIGSSMEKLNESIAEALLQEASIILTKPNTYKNVGHFMESINGRIIETAARPRIPHPDEVIRDELAQNLSNIILRHSMEEVRKKRQLHPRSENGSSTQDIFTETANELLFNILYFTCKKMNDIRQVEECSPLFSEGRKAEKVTRAEGWSTPAAACETSHSPLDRSAAKPFGTSYSTGTSKELGNVTNAWKSNVKDVNSNEAVTLSAEPSGDTGHNTLDGKTSPKKRYLKRTARDCYKSPNQSNNHQKDNRFSDRENTFANNECRHGVQEQLSSSAIMNAENQAMHKCDSVLNNDVQLSLSLLGNHVLLPSQPVLQVKTSRDKYCITDFAEELAETVVSMATEIAAICLENSNGKQPWFCAWKRGNEYLVTQSLSCRSMKRKKEAHPNGAVVRKHRAPRLSEIKRKTDEHPELKERLMNRVVDESINLEDTPDSVNIFANEVAAKIMNLTELSMVDTIWQGPNHPRNRLHCERWSRAKASSCESIPEEDPDSKASLNTLGLMNSFGQSVSRTSSVSKQSSCESITDEFSRFMVNQMENEGRGFDLLLDYYAGKNANNILTSALQQVAKKNGHLSVRPSCPSKQSSTESITEEFYRYMLREIEKENKDNPSSPLNSKDWCDSLLPPSLRSPFCFRQSSVPDRSSGSRLTVNVPVKANSLDGFAHHRQDSLSVQPASTVASSSLCKSDSCLYQRCKTDQITDMLIHETWASSIESLMRKNKIIADEAEAAEAEQFYSDSPPHVEQYAKRLAANIVESGKSLIVVQQDSFDTSREHALESKLLPQSTAQIQSKPKTEDINLDEKKEHVKSPGNLPAGQHREVPLIQIETDLRDEPDKDSESLTSRGPSGKEHQSKEKPPEALDGKHTGPSSPANSNSPQSRSDAEIIGDTKPAEEFPNHLSSSEESTGSWSQLANDEDNPDDTSSYLQLSERSLSNGNSSTTSSLGIMDLEIYQENVPSSPMINELVEEKVFLKEQTENTEESTSELSVGTANCQKDLLVINFDLEPECPDVELRATLQWIAASELGIPTIYFKKSQENRIEKFLDVVQLVQRKSWKVGDIFHAVVQYCKLSEEGRVVTPSLFDWLLELG</sequence>
<feature type="domain" description="A-kinase anchor 110kDa C-terminal" evidence="4">
    <location>
        <begin position="1589"/>
        <end position="1678"/>
    </location>
</feature>
<evidence type="ECO:0000256" key="2">
    <source>
        <dbReference type="ARBA" id="ARBA00022553"/>
    </source>
</evidence>
<feature type="compositionally biased region" description="Basic and acidic residues" evidence="3">
    <location>
        <begin position="1420"/>
        <end position="1431"/>
    </location>
</feature>
<feature type="compositionally biased region" description="Basic and acidic residues" evidence="3">
    <location>
        <begin position="1385"/>
        <end position="1400"/>
    </location>
</feature>
<name>A0A7K9AHI1_9PASS</name>
<gene>
    <name evidence="5" type="primary">Sphkap</name>
    <name evidence="5" type="ORF">GRAVAR_R04787</name>
</gene>
<feature type="region of interest" description="Disordered" evidence="3">
    <location>
        <begin position="797"/>
        <end position="820"/>
    </location>
</feature>
<feature type="compositionally biased region" description="Basic and acidic residues" evidence="3">
    <location>
        <begin position="1439"/>
        <end position="1457"/>
    </location>
</feature>
<feature type="non-terminal residue" evidence="5">
    <location>
        <position position="1681"/>
    </location>
</feature>
<evidence type="ECO:0000313" key="6">
    <source>
        <dbReference type="Proteomes" id="UP000591535"/>
    </source>
</evidence>
<dbReference type="PANTHER" id="PTHR10226:SF7">
    <property type="entry name" value="A-KINASE ANCHOR PROTEIN SPHKAP"/>
    <property type="match status" value="1"/>
</dbReference>
<dbReference type="InterPro" id="IPR018292">
    <property type="entry name" value="AKAP_110_C"/>
</dbReference>
<evidence type="ECO:0000313" key="5">
    <source>
        <dbReference type="EMBL" id="NXG26660.1"/>
    </source>
</evidence>
<protein>
    <submittedName>
        <fullName evidence="5">SPKAP protein</fullName>
    </submittedName>
</protein>
<feature type="region of interest" description="Disordered" evidence="3">
    <location>
        <begin position="1"/>
        <end position="25"/>
    </location>
</feature>
<dbReference type="Pfam" id="PF05716">
    <property type="entry name" value="AKAP_110"/>
    <property type="match status" value="1"/>
</dbReference>
<reference evidence="5 6" key="1">
    <citation type="submission" date="2019-09" db="EMBL/GenBank/DDBJ databases">
        <title>Bird 10,000 Genomes (B10K) Project - Family phase.</title>
        <authorList>
            <person name="Zhang G."/>
        </authorList>
    </citation>
    <scope>NUCLEOTIDE SEQUENCE [LARGE SCALE GENOMIC DNA]</scope>
    <source>
        <strain evidence="5">B10K-DU-001-02</strain>
        <tissue evidence="5">Muscle</tissue>
    </source>
</reference>
<accession>A0A7K9AHI1</accession>
<dbReference type="EMBL" id="VWZG01013691">
    <property type="protein sequence ID" value="NXG26660.1"/>
    <property type="molecule type" value="Genomic_DNA"/>
</dbReference>
<keyword evidence="2" id="KW-0597">Phosphoprotein</keyword>
<feature type="compositionally biased region" description="Low complexity" evidence="3">
    <location>
        <begin position="1492"/>
        <end position="1502"/>
    </location>
</feature>
<evidence type="ECO:0000256" key="3">
    <source>
        <dbReference type="SAM" id="MobiDB-lite"/>
    </source>
</evidence>
<proteinExistence type="inferred from homology"/>
<feature type="region of interest" description="Disordered" evidence="3">
    <location>
        <begin position="337"/>
        <end position="377"/>
    </location>
</feature>
<feature type="compositionally biased region" description="Low complexity" evidence="3">
    <location>
        <begin position="1460"/>
        <end position="1472"/>
    </location>
</feature>
<feature type="non-terminal residue" evidence="5">
    <location>
        <position position="1"/>
    </location>
</feature>